<feature type="domain" description="YutG/PgpA" evidence="3">
    <location>
        <begin position="27"/>
        <end position="163"/>
    </location>
</feature>
<dbReference type="InterPro" id="IPR026037">
    <property type="entry name" value="PgpA"/>
</dbReference>
<comment type="pathway">
    <text evidence="1">Phospholipid metabolism; phosphatidylglycerol biosynthesis; phosphatidylglycerol from CDP-diacylglycerol: step 2/2.</text>
</comment>
<keyword evidence="1 2" id="KW-0812">Transmembrane</keyword>
<dbReference type="GO" id="GO:0006655">
    <property type="term" value="P:phosphatidylglycerol biosynthetic process"/>
    <property type="evidence" value="ECO:0007669"/>
    <property type="project" value="UniProtKB-UniPathway"/>
</dbReference>
<dbReference type="EC" id="3.1.3.27" evidence="1"/>
<gene>
    <name evidence="4" type="ORF">B0T45_22865</name>
</gene>
<dbReference type="PANTHER" id="PTHR36305:SF1">
    <property type="entry name" value="PHOSPHATIDYLGLYCEROPHOSPHATASE A"/>
    <property type="match status" value="1"/>
</dbReference>
<evidence type="ECO:0000259" key="3">
    <source>
        <dbReference type="Pfam" id="PF04608"/>
    </source>
</evidence>
<name>A0A1W0C9Y6_9NEIS</name>
<comment type="subcellular location">
    <subcellularLocation>
        <location evidence="1">Cell inner membrane</location>
        <topology evidence="1">Multi-pass membrane protein</topology>
    </subcellularLocation>
</comment>
<dbReference type="EMBL" id="MUKV01000061">
    <property type="protein sequence ID" value="OQS31521.1"/>
    <property type="molecule type" value="Genomic_DNA"/>
</dbReference>
<dbReference type="InterPro" id="IPR007686">
    <property type="entry name" value="YutG/PgpA"/>
</dbReference>
<dbReference type="PANTHER" id="PTHR36305">
    <property type="entry name" value="PHOSPHATIDYLGLYCEROPHOSPHATASE A"/>
    <property type="match status" value="1"/>
</dbReference>
<dbReference type="GO" id="GO:0005886">
    <property type="term" value="C:plasma membrane"/>
    <property type="evidence" value="ECO:0007669"/>
    <property type="project" value="UniProtKB-SubCell"/>
</dbReference>
<keyword evidence="1" id="KW-1208">Phospholipid metabolism</keyword>
<dbReference type="AlphaFoldDB" id="A0A1W0C9Y6"/>
<dbReference type="SUPFAM" id="SSF101307">
    <property type="entry name" value="YutG-like"/>
    <property type="match status" value="1"/>
</dbReference>
<feature type="transmembrane region" description="Helical" evidence="2">
    <location>
        <begin position="100"/>
        <end position="124"/>
    </location>
</feature>
<dbReference type="InterPro" id="IPR036681">
    <property type="entry name" value="PgpA-like_sf"/>
</dbReference>
<keyword evidence="1" id="KW-0460">Magnesium</keyword>
<keyword evidence="2" id="KW-1133">Transmembrane helix</keyword>
<keyword evidence="1" id="KW-0443">Lipid metabolism</keyword>
<evidence type="ECO:0000256" key="1">
    <source>
        <dbReference type="PIRNR" id="PIRNR006162"/>
    </source>
</evidence>
<keyword evidence="1" id="KW-0378">Hydrolase</keyword>
<dbReference type="RefSeq" id="WP_081557090.1">
    <property type="nucleotide sequence ID" value="NZ_MUKV01000061.1"/>
</dbReference>
<reference evidence="4 5" key="1">
    <citation type="submission" date="2017-02" db="EMBL/GenBank/DDBJ databases">
        <title>Chromobacterium haemolyticum H5244.</title>
        <authorList>
            <person name="Gulvik C.A."/>
        </authorList>
    </citation>
    <scope>NUCLEOTIDE SEQUENCE [LARGE SCALE GENOMIC DNA]</scope>
    <source>
        <strain evidence="4 5">H5244</strain>
    </source>
</reference>
<dbReference type="Proteomes" id="UP000192721">
    <property type="component" value="Unassembled WGS sequence"/>
</dbReference>
<keyword evidence="1 2" id="KW-0472">Membrane</keyword>
<dbReference type="PIRSF" id="PIRSF006162">
    <property type="entry name" value="PgpA"/>
    <property type="match status" value="1"/>
</dbReference>
<feature type="transmembrane region" description="Helical" evidence="2">
    <location>
        <begin position="48"/>
        <end position="80"/>
    </location>
</feature>
<evidence type="ECO:0000256" key="2">
    <source>
        <dbReference type="SAM" id="Phobius"/>
    </source>
</evidence>
<dbReference type="GO" id="GO:0008962">
    <property type="term" value="F:phosphatidylglycerophosphatase activity"/>
    <property type="evidence" value="ECO:0007669"/>
    <property type="project" value="UniProtKB-EC"/>
</dbReference>
<dbReference type="GO" id="GO:0046872">
    <property type="term" value="F:metal ion binding"/>
    <property type="evidence" value="ECO:0007669"/>
    <property type="project" value="UniProtKB-KW"/>
</dbReference>
<accession>A0A1W0C9Y6</accession>
<feature type="transmembrane region" description="Helical" evidence="2">
    <location>
        <begin position="145"/>
        <end position="167"/>
    </location>
</feature>
<comment type="cofactor">
    <cofactor evidence="1">
        <name>Mg(2+)</name>
        <dbReference type="ChEBI" id="CHEBI:18420"/>
    </cofactor>
</comment>
<dbReference type="Pfam" id="PF04608">
    <property type="entry name" value="PgpA"/>
    <property type="match status" value="1"/>
</dbReference>
<comment type="function">
    <text evidence="1">Lipid phosphatase which dephosphorylates phosphatidylglycerophosphate (PGP) to phosphatidylglycerol (PG).</text>
</comment>
<proteinExistence type="predicted"/>
<keyword evidence="1" id="KW-0479">Metal-binding</keyword>
<protein>
    <recommendedName>
        <fullName evidence="1">Phosphatidylglycerophosphatase A</fullName>
        <ecNumber evidence="1">3.1.3.27</ecNumber>
    </recommendedName>
    <alternativeName>
        <fullName evidence="1">Phosphatidylglycerolphosphate phosphatase A</fullName>
    </alternativeName>
</protein>
<sequence length="170" mass="18703">MTISNETETLKLQPNWHFVLSHPAHFLAFGFGSGLARKAPGTWGTVAAYPLFFVLHTLGVQGLALAALCLPLFIAGIWICGYSGRALGVHDYGGIVWDEIVAMLLVLAFAPATPLAWLLAFVLFRFFDILKPWPIRWLDRHVGGGFGVMVDDLLAALFALAVQWGVWRLL</sequence>
<comment type="catalytic activity">
    <reaction evidence="1">
        <text>a 1,2-diacyl-sn-glycero-3-phospho-(1'-sn-glycero-3'-phosphate) + H2O = a 1,2-diacyl-sn-glycero-3-phospho-(1'-sn-glycerol) + phosphate</text>
        <dbReference type="Rhea" id="RHEA:33751"/>
        <dbReference type="ChEBI" id="CHEBI:15377"/>
        <dbReference type="ChEBI" id="CHEBI:43474"/>
        <dbReference type="ChEBI" id="CHEBI:60110"/>
        <dbReference type="ChEBI" id="CHEBI:64716"/>
        <dbReference type="EC" id="3.1.3.27"/>
    </reaction>
</comment>
<comment type="caution">
    <text evidence="4">The sequence shown here is derived from an EMBL/GenBank/DDBJ whole genome shotgun (WGS) entry which is preliminary data.</text>
</comment>
<dbReference type="GO" id="GO:0009395">
    <property type="term" value="P:phospholipid catabolic process"/>
    <property type="evidence" value="ECO:0007669"/>
    <property type="project" value="UniProtKB-KW"/>
</dbReference>
<keyword evidence="1" id="KW-0997">Cell inner membrane</keyword>
<evidence type="ECO:0000313" key="5">
    <source>
        <dbReference type="Proteomes" id="UP000192721"/>
    </source>
</evidence>
<keyword evidence="1" id="KW-0595">Phospholipid degradation</keyword>
<evidence type="ECO:0000313" key="4">
    <source>
        <dbReference type="EMBL" id="OQS31521.1"/>
    </source>
</evidence>
<organism evidence="4 5">
    <name type="scientific">Chromobacterium haemolyticum</name>
    <dbReference type="NCBI Taxonomy" id="394935"/>
    <lineage>
        <taxon>Bacteria</taxon>
        <taxon>Pseudomonadati</taxon>
        <taxon>Pseudomonadota</taxon>
        <taxon>Betaproteobacteria</taxon>
        <taxon>Neisseriales</taxon>
        <taxon>Chromobacteriaceae</taxon>
        <taxon>Chromobacterium</taxon>
    </lineage>
</organism>
<keyword evidence="1" id="KW-1003">Cell membrane</keyword>
<dbReference type="CDD" id="cd06971">
    <property type="entry name" value="PgpA"/>
    <property type="match status" value="1"/>
</dbReference>
<dbReference type="UniPathway" id="UPA00084">
    <property type="reaction ID" value="UER00504"/>
</dbReference>
<keyword evidence="1" id="KW-0442">Lipid degradation</keyword>